<dbReference type="Pfam" id="PF13456">
    <property type="entry name" value="RVT_3"/>
    <property type="match status" value="1"/>
</dbReference>
<gene>
    <name evidence="2" type="ORF">ACFQ5M_09000</name>
</gene>
<proteinExistence type="predicted"/>
<protein>
    <submittedName>
        <fullName evidence="2">Ribonuclease HI family protein</fullName>
        <ecNumber evidence="2">3.1.26.4</ecNumber>
    </submittedName>
</protein>
<reference evidence="3" key="1">
    <citation type="journal article" date="2019" name="Int. J. Syst. Evol. Microbiol.">
        <title>The Global Catalogue of Microorganisms (GCM) 10K type strain sequencing project: providing services to taxonomists for standard genome sequencing and annotation.</title>
        <authorList>
            <consortium name="The Broad Institute Genomics Platform"/>
            <consortium name="The Broad Institute Genome Sequencing Center for Infectious Disease"/>
            <person name="Wu L."/>
            <person name="Ma J."/>
        </authorList>
    </citation>
    <scope>NUCLEOTIDE SEQUENCE [LARGE SCALE GENOMIC DNA]</scope>
    <source>
        <strain evidence="3">CCM 8896</strain>
    </source>
</reference>
<accession>A0ABW4JBD5</accession>
<name>A0ABW4JBD5_9LACO</name>
<keyword evidence="2" id="KW-0378">Hydrolase</keyword>
<organism evidence="2 3">
    <name type="scientific">Agrilactobacillus yilanensis</name>
    <dbReference type="NCBI Taxonomy" id="2485997"/>
    <lineage>
        <taxon>Bacteria</taxon>
        <taxon>Bacillati</taxon>
        <taxon>Bacillota</taxon>
        <taxon>Bacilli</taxon>
        <taxon>Lactobacillales</taxon>
        <taxon>Lactobacillaceae</taxon>
        <taxon>Agrilactobacillus</taxon>
    </lineage>
</organism>
<dbReference type="InterPro" id="IPR036397">
    <property type="entry name" value="RNaseH_sf"/>
</dbReference>
<dbReference type="EC" id="3.1.26.4" evidence="2"/>
<evidence type="ECO:0000259" key="1">
    <source>
        <dbReference type="PROSITE" id="PS50879"/>
    </source>
</evidence>
<dbReference type="EMBL" id="JBHTOP010000023">
    <property type="protein sequence ID" value="MFD1672232.1"/>
    <property type="molecule type" value="Genomic_DNA"/>
</dbReference>
<sequence>MIHLNTDAAVRGNPGPATAGILIVQDHQQLQLTANLGQLNNHEAEFAAAIWAFEYLSQTNQTHEIVAFQSDSRILIDSLNKRYSKSYSTYLAQLLALQAKFDLVLNQWVAESQNSGAHHLAIQALQKIKKPDSQ</sequence>
<dbReference type="RefSeq" id="WP_125714840.1">
    <property type="nucleotide sequence ID" value="NZ_JBHTOP010000023.1"/>
</dbReference>
<evidence type="ECO:0000313" key="3">
    <source>
        <dbReference type="Proteomes" id="UP001597267"/>
    </source>
</evidence>
<evidence type="ECO:0000313" key="2">
    <source>
        <dbReference type="EMBL" id="MFD1672232.1"/>
    </source>
</evidence>
<dbReference type="GO" id="GO:0004523">
    <property type="term" value="F:RNA-DNA hybrid ribonuclease activity"/>
    <property type="evidence" value="ECO:0007669"/>
    <property type="project" value="UniProtKB-EC"/>
</dbReference>
<dbReference type="CDD" id="cd09279">
    <property type="entry name" value="RNase_HI_like"/>
    <property type="match status" value="1"/>
</dbReference>
<comment type="caution">
    <text evidence="2">The sequence shown here is derived from an EMBL/GenBank/DDBJ whole genome shotgun (WGS) entry which is preliminary data.</text>
</comment>
<dbReference type="Gene3D" id="3.30.420.10">
    <property type="entry name" value="Ribonuclease H-like superfamily/Ribonuclease H"/>
    <property type="match status" value="1"/>
</dbReference>
<dbReference type="InterPro" id="IPR002156">
    <property type="entry name" value="RNaseH_domain"/>
</dbReference>
<dbReference type="Proteomes" id="UP001597267">
    <property type="component" value="Unassembled WGS sequence"/>
</dbReference>
<dbReference type="SUPFAM" id="SSF53098">
    <property type="entry name" value="Ribonuclease H-like"/>
    <property type="match status" value="1"/>
</dbReference>
<feature type="domain" description="RNase H type-1" evidence="1">
    <location>
        <begin position="1"/>
        <end position="130"/>
    </location>
</feature>
<keyword evidence="3" id="KW-1185">Reference proteome</keyword>
<dbReference type="PROSITE" id="PS50879">
    <property type="entry name" value="RNASE_H_1"/>
    <property type="match status" value="1"/>
</dbReference>
<dbReference type="InterPro" id="IPR012337">
    <property type="entry name" value="RNaseH-like_sf"/>
</dbReference>